<feature type="region of interest" description="Disordered" evidence="2">
    <location>
        <begin position="297"/>
        <end position="325"/>
    </location>
</feature>
<feature type="compositionally biased region" description="Polar residues" evidence="2">
    <location>
        <begin position="523"/>
        <end position="544"/>
    </location>
</feature>
<feature type="transmembrane region" description="Helical" evidence="3">
    <location>
        <begin position="571"/>
        <end position="594"/>
    </location>
</feature>
<feature type="region of interest" description="Disordered" evidence="2">
    <location>
        <begin position="520"/>
        <end position="565"/>
    </location>
</feature>
<dbReference type="EMBL" id="SNRW01002960">
    <property type="protein sequence ID" value="KAA6391193.1"/>
    <property type="molecule type" value="Genomic_DNA"/>
</dbReference>
<organism evidence="4 5">
    <name type="scientific">Streblomastix strix</name>
    <dbReference type="NCBI Taxonomy" id="222440"/>
    <lineage>
        <taxon>Eukaryota</taxon>
        <taxon>Metamonada</taxon>
        <taxon>Preaxostyla</taxon>
        <taxon>Oxymonadida</taxon>
        <taxon>Streblomastigidae</taxon>
        <taxon>Streblomastix</taxon>
    </lineage>
</organism>
<dbReference type="AlphaFoldDB" id="A0A5J4W979"/>
<evidence type="ECO:0000313" key="4">
    <source>
        <dbReference type="EMBL" id="KAA6391193.1"/>
    </source>
</evidence>
<comment type="caution">
    <text evidence="4">The sequence shown here is derived from an EMBL/GenBank/DDBJ whole genome shotgun (WGS) entry which is preliminary data.</text>
</comment>
<feature type="compositionally biased region" description="Basic and acidic residues" evidence="2">
    <location>
        <begin position="308"/>
        <end position="321"/>
    </location>
</feature>
<evidence type="ECO:0000256" key="1">
    <source>
        <dbReference type="SAM" id="Coils"/>
    </source>
</evidence>
<feature type="compositionally biased region" description="Basic and acidic residues" evidence="2">
    <location>
        <begin position="545"/>
        <end position="560"/>
    </location>
</feature>
<accession>A0A5J4W979</accession>
<gene>
    <name evidence="4" type="ORF">EZS28_013282</name>
</gene>
<keyword evidence="3" id="KW-0472">Membrane</keyword>
<dbReference type="Proteomes" id="UP000324800">
    <property type="component" value="Unassembled WGS sequence"/>
</dbReference>
<feature type="coiled-coil region" evidence="1">
    <location>
        <begin position="14"/>
        <end position="163"/>
    </location>
</feature>
<keyword evidence="3" id="KW-1133">Transmembrane helix</keyword>
<proteinExistence type="predicted"/>
<feature type="compositionally biased region" description="Polar residues" evidence="2">
    <location>
        <begin position="163"/>
        <end position="180"/>
    </location>
</feature>
<sequence length="602" mass="69172">MARNSLTPDFYQQIRQLEDDKKRMESQIEEQRLLFEQQKESALQAQQQRQHAEELSRQLNELRKQRQLNEEKMDQRKADISRKDQEIQRVQNEKEHLEKEMHQKEAEGYQTEAIMRQMEDDLYVLRQQENEYNQQKKVMEDFVLKALDTRQLLNEQMANIENQQLTGANDTRQLPTSFTSYPEAYSSDGRLLSPENQQQQQGLQDQQGLHSNYLPGQPYMRAQLTDQDQPRTPLNQSSFFRSPQSAQVGYGYRDNNNNNNMQQMNENQPNTFTPQSGDPFSLQQNPDSLTQQMLKHRPKSQHISGSEKIQHTKPDITRDPNSEVSSLSNMHTRAQSPLQFSEQGRSNSMIDNINGFNSQAYKVRLHSSNGPTTFHDGDGQDYGWNTNQGQGQYPYRIGSPHSLQIPHSYGRGQLYQYSRHGVSLSASRFIKNRTQRRSGGYDEPSIVFVTPLANKQTAPDGQTPLGPLIDDEIGSVDDDGPVATTQIPFSTLQTFNQVSGSIYPDILQAIEGIHKQLDDETFEQNTNRSINTDRNNNDKLNTNLHGDKIDTSRTNRDKAGNTKPSQQTSNWVITFIVAMVLFLILVLTIIFIVVHNDPDFAY</sequence>
<reference evidence="4 5" key="1">
    <citation type="submission" date="2019-03" db="EMBL/GenBank/DDBJ databases">
        <title>Single cell metagenomics reveals metabolic interactions within the superorganism composed of flagellate Streblomastix strix and complex community of Bacteroidetes bacteria on its surface.</title>
        <authorList>
            <person name="Treitli S.C."/>
            <person name="Kolisko M."/>
            <person name="Husnik F."/>
            <person name="Keeling P."/>
            <person name="Hampl V."/>
        </authorList>
    </citation>
    <scope>NUCLEOTIDE SEQUENCE [LARGE SCALE GENOMIC DNA]</scope>
    <source>
        <strain evidence="4">ST1C</strain>
    </source>
</reference>
<evidence type="ECO:0000256" key="3">
    <source>
        <dbReference type="SAM" id="Phobius"/>
    </source>
</evidence>
<feature type="compositionally biased region" description="Low complexity" evidence="2">
    <location>
        <begin position="255"/>
        <end position="270"/>
    </location>
</feature>
<feature type="region of interest" description="Disordered" evidence="2">
    <location>
        <begin position="255"/>
        <end position="276"/>
    </location>
</feature>
<evidence type="ECO:0000313" key="5">
    <source>
        <dbReference type="Proteomes" id="UP000324800"/>
    </source>
</evidence>
<evidence type="ECO:0000256" key="2">
    <source>
        <dbReference type="SAM" id="MobiDB-lite"/>
    </source>
</evidence>
<feature type="region of interest" description="Disordered" evidence="2">
    <location>
        <begin position="163"/>
        <end position="216"/>
    </location>
</feature>
<name>A0A5J4W979_9EUKA</name>
<keyword evidence="1" id="KW-0175">Coiled coil</keyword>
<feature type="compositionally biased region" description="Low complexity" evidence="2">
    <location>
        <begin position="197"/>
        <end position="209"/>
    </location>
</feature>
<keyword evidence="3" id="KW-0812">Transmembrane</keyword>
<protein>
    <submittedName>
        <fullName evidence="4">Uncharacterized protein</fullName>
    </submittedName>
</protein>